<keyword evidence="3" id="KW-1185">Reference proteome</keyword>
<dbReference type="InterPro" id="IPR012337">
    <property type="entry name" value="RNaseH-like_sf"/>
</dbReference>
<reference evidence="2 3" key="1">
    <citation type="submission" date="2024-04" db="EMBL/GenBank/DDBJ databases">
        <authorList>
            <person name="Fracassetti M."/>
        </authorList>
    </citation>
    <scope>NUCLEOTIDE SEQUENCE [LARGE SCALE GENOMIC DNA]</scope>
</reference>
<accession>A0AAV2EUJ2</accession>
<dbReference type="InterPro" id="IPR044730">
    <property type="entry name" value="RNase_H-like_dom_plant"/>
</dbReference>
<dbReference type="EMBL" id="OZ034818">
    <property type="protein sequence ID" value="CAL1389422.1"/>
    <property type="molecule type" value="Genomic_DNA"/>
</dbReference>
<dbReference type="PANTHER" id="PTHR47723">
    <property type="entry name" value="OS05G0353850 PROTEIN"/>
    <property type="match status" value="1"/>
</dbReference>
<dbReference type="PROSITE" id="PS50879">
    <property type="entry name" value="RNASE_H_1"/>
    <property type="match status" value="1"/>
</dbReference>
<proteinExistence type="predicted"/>
<dbReference type="InterPro" id="IPR053151">
    <property type="entry name" value="RNase_H-like"/>
</dbReference>
<protein>
    <recommendedName>
        <fullName evidence="1">RNase H type-1 domain-containing protein</fullName>
    </recommendedName>
</protein>
<evidence type="ECO:0000313" key="2">
    <source>
        <dbReference type="EMBL" id="CAL1389422.1"/>
    </source>
</evidence>
<dbReference type="SUPFAM" id="SSF53098">
    <property type="entry name" value="Ribonuclease H-like"/>
    <property type="match status" value="1"/>
</dbReference>
<dbReference type="PANTHER" id="PTHR47723:SF19">
    <property type="entry name" value="POLYNUCLEOTIDYL TRANSFERASE, RIBONUCLEASE H-LIKE SUPERFAMILY PROTEIN"/>
    <property type="match status" value="1"/>
</dbReference>
<dbReference type="CDD" id="cd06222">
    <property type="entry name" value="RNase_H_like"/>
    <property type="match status" value="1"/>
</dbReference>
<evidence type="ECO:0000259" key="1">
    <source>
        <dbReference type="PROSITE" id="PS50879"/>
    </source>
</evidence>
<dbReference type="InterPro" id="IPR002156">
    <property type="entry name" value="RNaseH_domain"/>
</dbReference>
<dbReference type="Pfam" id="PF13456">
    <property type="entry name" value="RVT_3"/>
    <property type="match status" value="1"/>
</dbReference>
<organism evidence="2 3">
    <name type="scientific">Linum trigynum</name>
    <dbReference type="NCBI Taxonomy" id="586398"/>
    <lineage>
        <taxon>Eukaryota</taxon>
        <taxon>Viridiplantae</taxon>
        <taxon>Streptophyta</taxon>
        <taxon>Embryophyta</taxon>
        <taxon>Tracheophyta</taxon>
        <taxon>Spermatophyta</taxon>
        <taxon>Magnoliopsida</taxon>
        <taxon>eudicotyledons</taxon>
        <taxon>Gunneridae</taxon>
        <taxon>Pentapetalae</taxon>
        <taxon>rosids</taxon>
        <taxon>fabids</taxon>
        <taxon>Malpighiales</taxon>
        <taxon>Linaceae</taxon>
        <taxon>Linum</taxon>
    </lineage>
</organism>
<name>A0AAV2EUJ2_9ROSI</name>
<dbReference type="Proteomes" id="UP001497516">
    <property type="component" value="Chromosome 5"/>
</dbReference>
<dbReference type="InterPro" id="IPR036397">
    <property type="entry name" value="RNaseH_sf"/>
</dbReference>
<dbReference type="GO" id="GO:0003676">
    <property type="term" value="F:nucleic acid binding"/>
    <property type="evidence" value="ECO:0007669"/>
    <property type="project" value="InterPro"/>
</dbReference>
<dbReference type="GO" id="GO:0004523">
    <property type="term" value="F:RNA-DNA hybrid ribonuclease activity"/>
    <property type="evidence" value="ECO:0007669"/>
    <property type="project" value="InterPro"/>
</dbReference>
<dbReference type="AlphaFoldDB" id="A0AAV2EUJ2"/>
<dbReference type="Gene3D" id="3.30.420.10">
    <property type="entry name" value="Ribonuclease H-like superfamily/Ribonuclease H"/>
    <property type="match status" value="1"/>
</dbReference>
<gene>
    <name evidence="2" type="ORF">LTRI10_LOCUS30278</name>
</gene>
<sequence length="227" mass="24848">MAFKGASAAMTAPSLWHSIMVKSKLWNDSWHAPYPFSNPKKQVTERFMADIGWAPPTEGWVMVNTDGASNGNPGPAGAGGVVRGPLGNWLGGFVAGIGTATAVLAELWAIYYGLELTWNLGHRMVKLASDSQLAIQLIQERHDPIHPYATLLNLIRRKIGQDWLVSLTHTYCEGNRVADWLSKHSLVYPYGMHELADPPIGVIPLLQDDVMGVTFERRVVATSSSTI</sequence>
<evidence type="ECO:0000313" key="3">
    <source>
        <dbReference type="Proteomes" id="UP001497516"/>
    </source>
</evidence>
<feature type="domain" description="RNase H type-1" evidence="1">
    <location>
        <begin position="57"/>
        <end position="187"/>
    </location>
</feature>